<dbReference type="Pfam" id="PF00498">
    <property type="entry name" value="FHA"/>
    <property type="match status" value="1"/>
</dbReference>
<gene>
    <name evidence="3" type="ORF">D3272_24075</name>
</gene>
<name>A0A4Q2R7E2_9HYPH</name>
<evidence type="ECO:0000313" key="3">
    <source>
        <dbReference type="EMBL" id="RYB01871.1"/>
    </source>
</evidence>
<dbReference type="Gene3D" id="2.60.200.20">
    <property type="match status" value="1"/>
</dbReference>
<protein>
    <submittedName>
        <fullName evidence="3">FHA domain-containing protein</fullName>
    </submittedName>
</protein>
<reference evidence="3 4" key="2">
    <citation type="submission" date="2019-02" db="EMBL/GenBank/DDBJ databases">
        <title>'Lichenibacterium ramalinii' gen. nov. sp. nov., 'Lichenibacterium minor' gen. nov. sp. nov.</title>
        <authorList>
            <person name="Pankratov T."/>
        </authorList>
    </citation>
    <scope>NUCLEOTIDE SEQUENCE [LARGE SCALE GENOMIC DNA]</scope>
    <source>
        <strain evidence="3 4">RmlP001</strain>
    </source>
</reference>
<accession>A0A4Q2R7E2</accession>
<feature type="domain" description="FHA" evidence="2">
    <location>
        <begin position="23"/>
        <end position="69"/>
    </location>
</feature>
<dbReference type="CDD" id="cd00060">
    <property type="entry name" value="FHA"/>
    <property type="match status" value="1"/>
</dbReference>
<dbReference type="EMBL" id="QYBC01000027">
    <property type="protein sequence ID" value="RYB01871.1"/>
    <property type="molecule type" value="Genomic_DNA"/>
</dbReference>
<keyword evidence="4" id="KW-1185">Reference proteome</keyword>
<evidence type="ECO:0000256" key="1">
    <source>
        <dbReference type="SAM" id="MobiDB-lite"/>
    </source>
</evidence>
<evidence type="ECO:0000259" key="2">
    <source>
        <dbReference type="PROSITE" id="PS50006"/>
    </source>
</evidence>
<organism evidence="3 4">
    <name type="scientific">Lichenibacterium ramalinae</name>
    <dbReference type="NCBI Taxonomy" id="2316527"/>
    <lineage>
        <taxon>Bacteria</taxon>
        <taxon>Pseudomonadati</taxon>
        <taxon>Pseudomonadota</taxon>
        <taxon>Alphaproteobacteria</taxon>
        <taxon>Hyphomicrobiales</taxon>
        <taxon>Lichenihabitantaceae</taxon>
        <taxon>Lichenibacterium</taxon>
    </lineage>
</organism>
<comment type="caution">
    <text evidence="3">The sequence shown here is derived from an EMBL/GenBank/DDBJ whole genome shotgun (WGS) entry which is preliminary data.</text>
</comment>
<proteinExistence type="predicted"/>
<reference evidence="3 4" key="1">
    <citation type="submission" date="2018-09" db="EMBL/GenBank/DDBJ databases">
        <authorList>
            <person name="Grouzdev D.S."/>
            <person name="Krutkina M.S."/>
        </authorList>
    </citation>
    <scope>NUCLEOTIDE SEQUENCE [LARGE SCALE GENOMIC DNA]</scope>
    <source>
        <strain evidence="3 4">RmlP001</strain>
    </source>
</reference>
<dbReference type="SMART" id="SM00240">
    <property type="entry name" value="FHA"/>
    <property type="match status" value="1"/>
</dbReference>
<dbReference type="AlphaFoldDB" id="A0A4Q2R7E2"/>
<dbReference type="InterPro" id="IPR000253">
    <property type="entry name" value="FHA_dom"/>
</dbReference>
<sequence>MGLVLRALDGDGGERAVPGGKPFLMGRGPDNDWVLDDPAREISKVHCRIDEDGRAHLITDLSINGVHLEREGRVLGRGNRHRLAVGDVFAVGPHRFAVAEADAGRAEPAPGDTPGAVGDILGGRGAGAEARAAAALSGEAEGWLGALPVKAADAGLARPLGWDGPPAAGSAHLPADFDAPASPLADAAEHAPATSTALHAPRPAQVPPAQFLPADWLDGAEDGSTPAHAPPPASAMRDAAPAADAGAARRGLLEGARVDPAALSAARDPALFGRAGRLLRALLDGLDGLEAAQAAAEHGLGIAPPPDASLWNDVLSSARDPIVKLLSDDEEDALGGLARRLGALADRQRALGAAMAEAAGIWDHRLGPGALADVPVPWFAAGPIGRAALWDRYAEAHAALCRDAAGPDGAEPGHPLAGLVRRAFARRLSER</sequence>
<dbReference type="InterPro" id="IPR008984">
    <property type="entry name" value="SMAD_FHA_dom_sf"/>
</dbReference>
<dbReference type="SUPFAM" id="SSF49879">
    <property type="entry name" value="SMAD/FHA domain"/>
    <property type="match status" value="1"/>
</dbReference>
<feature type="region of interest" description="Disordered" evidence="1">
    <location>
        <begin position="167"/>
        <end position="242"/>
    </location>
</feature>
<dbReference type="PROSITE" id="PS50006">
    <property type="entry name" value="FHA_DOMAIN"/>
    <property type="match status" value="1"/>
</dbReference>
<dbReference type="Proteomes" id="UP000289411">
    <property type="component" value="Unassembled WGS sequence"/>
</dbReference>
<evidence type="ECO:0000313" key="4">
    <source>
        <dbReference type="Proteomes" id="UP000289411"/>
    </source>
</evidence>